<evidence type="ECO:0000256" key="1">
    <source>
        <dbReference type="ARBA" id="ARBA00023015"/>
    </source>
</evidence>
<dbReference type="CDD" id="cd00093">
    <property type="entry name" value="HTH_XRE"/>
    <property type="match status" value="1"/>
</dbReference>
<dbReference type="InterPro" id="IPR036286">
    <property type="entry name" value="LexA/Signal_pep-like_sf"/>
</dbReference>
<dbReference type="InterPro" id="IPR001387">
    <property type="entry name" value="Cro/C1-type_HTH"/>
</dbReference>
<keyword evidence="6" id="KW-1185">Reference proteome</keyword>
<dbReference type="Pfam" id="PF01381">
    <property type="entry name" value="HTH_3"/>
    <property type="match status" value="1"/>
</dbReference>
<keyword evidence="1" id="KW-0805">Transcription regulation</keyword>
<dbReference type="Proteomes" id="UP000221384">
    <property type="component" value="Unassembled WGS sequence"/>
</dbReference>
<organism evidence="5 6">
    <name type="scientific">Malaciobacter canalis</name>
    <dbReference type="NCBI Taxonomy" id="1912871"/>
    <lineage>
        <taxon>Bacteria</taxon>
        <taxon>Pseudomonadati</taxon>
        <taxon>Campylobacterota</taxon>
        <taxon>Epsilonproteobacteria</taxon>
        <taxon>Campylobacterales</taxon>
        <taxon>Arcobacteraceae</taxon>
        <taxon>Malaciobacter</taxon>
    </lineage>
</organism>
<keyword evidence="3" id="KW-0804">Transcription</keyword>
<dbReference type="PROSITE" id="PS50943">
    <property type="entry name" value="HTH_CROC1"/>
    <property type="match status" value="1"/>
</dbReference>
<dbReference type="Gene3D" id="2.10.109.10">
    <property type="entry name" value="Umud Fragment, subunit A"/>
    <property type="match status" value="1"/>
</dbReference>
<dbReference type="SUPFAM" id="SSF51306">
    <property type="entry name" value="LexA/Signal peptidase"/>
    <property type="match status" value="1"/>
</dbReference>
<dbReference type="InterPro" id="IPR015927">
    <property type="entry name" value="Peptidase_S24_S26A/B/C"/>
</dbReference>
<evidence type="ECO:0000259" key="4">
    <source>
        <dbReference type="PROSITE" id="PS50943"/>
    </source>
</evidence>
<evidence type="ECO:0000256" key="2">
    <source>
        <dbReference type="ARBA" id="ARBA00023125"/>
    </source>
</evidence>
<dbReference type="SMART" id="SM00530">
    <property type="entry name" value="HTH_XRE"/>
    <property type="match status" value="1"/>
</dbReference>
<evidence type="ECO:0000256" key="3">
    <source>
        <dbReference type="ARBA" id="ARBA00023163"/>
    </source>
</evidence>
<dbReference type="EMBL" id="NWVW01000004">
    <property type="protein sequence ID" value="PHO10307.1"/>
    <property type="molecule type" value="Genomic_DNA"/>
</dbReference>
<dbReference type="InterPro" id="IPR039418">
    <property type="entry name" value="LexA-like"/>
</dbReference>
<dbReference type="Gene3D" id="1.10.260.40">
    <property type="entry name" value="lambda repressor-like DNA-binding domains"/>
    <property type="match status" value="1"/>
</dbReference>
<keyword evidence="2" id="KW-0238">DNA-binding</keyword>
<dbReference type="PANTHER" id="PTHR40661:SF3">
    <property type="entry name" value="FELS-1 PROPHAGE TRANSCRIPTIONAL REGULATOR"/>
    <property type="match status" value="1"/>
</dbReference>
<dbReference type="CDD" id="cd06529">
    <property type="entry name" value="S24_LexA-like"/>
    <property type="match status" value="1"/>
</dbReference>
<evidence type="ECO:0000313" key="5">
    <source>
        <dbReference type="EMBL" id="PHO10307.1"/>
    </source>
</evidence>
<protein>
    <recommendedName>
        <fullName evidence="4">HTH cro/C1-type domain-containing protein</fullName>
    </recommendedName>
</protein>
<feature type="domain" description="HTH cro/C1-type" evidence="4">
    <location>
        <begin position="8"/>
        <end position="62"/>
    </location>
</feature>
<reference evidence="5 6" key="1">
    <citation type="submission" date="2017-09" db="EMBL/GenBank/DDBJ databases">
        <authorList>
            <person name="Perez-Cataluna A."/>
            <person name="Figueras M.J."/>
            <person name="Salas-Masso N."/>
        </authorList>
    </citation>
    <scope>NUCLEOTIDE SEQUENCE [LARGE SCALE GENOMIC DNA]</scope>
    <source>
        <strain evidence="5 6">F138-33</strain>
    </source>
</reference>
<sequence>MDSFGEKLKAARKKQKLSQQQLANLMEVSRVAITNYELNKNTPTYENINKLSKILKTDLASSKKEVETKVIPLIGKSSCGIPKDYDLNGYDPIPIPNDMYKTGMYAVEADGNSMQPKINHGDIVYCVPNQVIDSGKIVHYWLDGESGIKRYKINEAGTIISLIPLNTEEYDVITIHCDDPVDLKMALVVGKIDKDF</sequence>
<accession>A0ABX4LRW0</accession>
<name>A0ABX4LRW0_9BACT</name>
<gene>
    <name evidence="5" type="ORF">CPG37_04475</name>
</gene>
<dbReference type="InterPro" id="IPR010982">
    <property type="entry name" value="Lambda_DNA-bd_dom_sf"/>
</dbReference>
<evidence type="ECO:0000313" key="6">
    <source>
        <dbReference type="Proteomes" id="UP000221384"/>
    </source>
</evidence>
<comment type="caution">
    <text evidence="5">The sequence shown here is derived from an EMBL/GenBank/DDBJ whole genome shotgun (WGS) entry which is preliminary data.</text>
</comment>
<dbReference type="PANTHER" id="PTHR40661">
    <property type="match status" value="1"/>
</dbReference>
<proteinExistence type="predicted"/>
<dbReference type="SUPFAM" id="SSF47413">
    <property type="entry name" value="lambda repressor-like DNA-binding domains"/>
    <property type="match status" value="1"/>
</dbReference>
<dbReference type="RefSeq" id="WP_099333989.1">
    <property type="nucleotide sequence ID" value="NZ_CP042812.1"/>
</dbReference>
<dbReference type="Pfam" id="PF00717">
    <property type="entry name" value="Peptidase_S24"/>
    <property type="match status" value="1"/>
</dbReference>